<reference evidence="1 2" key="1">
    <citation type="submission" date="2024-01" db="EMBL/GenBank/DDBJ databases">
        <title>Pedobacter sp. nov., isolated from oil-contaminated soil.</title>
        <authorList>
            <person name="Le N.T.T."/>
        </authorList>
    </citation>
    <scope>NUCLEOTIDE SEQUENCE [LARGE SCALE GENOMIC DNA]</scope>
    <source>
        <strain evidence="1 2">VNH31</strain>
    </source>
</reference>
<dbReference type="Proteomes" id="UP001337681">
    <property type="component" value="Unassembled WGS sequence"/>
</dbReference>
<evidence type="ECO:0000313" key="1">
    <source>
        <dbReference type="EMBL" id="MEE1884917.1"/>
    </source>
</evidence>
<dbReference type="RefSeq" id="WP_330145822.1">
    <property type="nucleotide sequence ID" value="NZ_JAZDQU010000001.1"/>
</dbReference>
<sequence length="111" mass="12772">MKLRRFRGFIVFLFVGIFTAKMIISISPAFTFSFDSEMMNSVIMQLEVEHSENDSGKSSTKLLDSKLFCDTFNNFKLVDAKIIVNNSFIEHFKRYVDPFHPMVPTPPPNIA</sequence>
<name>A0ABU7H0S6_9SPHI</name>
<organism evidence="1 2">
    <name type="scientific">Pedobacter flavus</name>
    <dbReference type="NCBI Taxonomy" id="3113906"/>
    <lineage>
        <taxon>Bacteria</taxon>
        <taxon>Pseudomonadati</taxon>
        <taxon>Bacteroidota</taxon>
        <taxon>Sphingobacteriia</taxon>
        <taxon>Sphingobacteriales</taxon>
        <taxon>Sphingobacteriaceae</taxon>
        <taxon>Pedobacter</taxon>
    </lineage>
</organism>
<protein>
    <submittedName>
        <fullName evidence="1">Uncharacterized protein</fullName>
    </submittedName>
</protein>
<accession>A0ABU7H0S6</accession>
<evidence type="ECO:0000313" key="2">
    <source>
        <dbReference type="Proteomes" id="UP001337681"/>
    </source>
</evidence>
<comment type="caution">
    <text evidence="1">The sequence shown here is derived from an EMBL/GenBank/DDBJ whole genome shotgun (WGS) entry which is preliminary data.</text>
</comment>
<proteinExistence type="predicted"/>
<dbReference type="EMBL" id="JAZDQU010000001">
    <property type="protein sequence ID" value="MEE1884917.1"/>
    <property type="molecule type" value="Genomic_DNA"/>
</dbReference>
<gene>
    <name evidence="1" type="ORF">VRU49_05715</name>
</gene>
<keyword evidence="2" id="KW-1185">Reference proteome</keyword>